<protein>
    <submittedName>
        <fullName evidence="3">MBL fold hydrolase</fullName>
    </submittedName>
</protein>
<evidence type="ECO:0000313" key="3">
    <source>
        <dbReference type="EMBL" id="GLC29106.1"/>
    </source>
</evidence>
<name>A0ABQ5N1R7_9CLOT</name>
<evidence type="ECO:0000313" key="4">
    <source>
        <dbReference type="Proteomes" id="UP001208567"/>
    </source>
</evidence>
<keyword evidence="4" id="KW-1185">Reference proteome</keyword>
<dbReference type="RefSeq" id="WP_264848387.1">
    <property type="nucleotide sequence ID" value="NZ_BRXR01000001.1"/>
</dbReference>
<feature type="signal peptide" evidence="1">
    <location>
        <begin position="1"/>
        <end position="23"/>
    </location>
</feature>
<dbReference type="Pfam" id="PF00753">
    <property type="entry name" value="Lactamase_B"/>
    <property type="match status" value="1"/>
</dbReference>
<evidence type="ECO:0000256" key="1">
    <source>
        <dbReference type="SAM" id="SignalP"/>
    </source>
</evidence>
<dbReference type="EMBL" id="BRXR01000001">
    <property type="protein sequence ID" value="GLC29106.1"/>
    <property type="molecule type" value="Genomic_DNA"/>
</dbReference>
<dbReference type="InterPro" id="IPR001279">
    <property type="entry name" value="Metallo-B-lactamas"/>
</dbReference>
<dbReference type="SMART" id="SM00849">
    <property type="entry name" value="Lactamase_B"/>
    <property type="match status" value="1"/>
</dbReference>
<keyword evidence="1" id="KW-0732">Signal</keyword>
<feature type="chain" id="PRO_5046147181" evidence="1">
    <location>
        <begin position="24"/>
        <end position="280"/>
    </location>
</feature>
<feature type="domain" description="Metallo-beta-lactamase" evidence="2">
    <location>
        <begin position="36"/>
        <end position="227"/>
    </location>
</feature>
<dbReference type="PANTHER" id="PTHR30619">
    <property type="entry name" value="DNA INTERNALIZATION/COMPETENCE PROTEIN COMEC/REC2"/>
    <property type="match status" value="1"/>
</dbReference>
<accession>A0ABQ5N1R7</accession>
<dbReference type="Proteomes" id="UP001208567">
    <property type="component" value="Unassembled WGS sequence"/>
</dbReference>
<reference evidence="3 4" key="1">
    <citation type="journal article" date="2024" name="Int. J. Syst. Evol. Microbiol.">
        <title>Clostridium omnivorum sp. nov., isolated from anoxic soil under the treatment of reductive soil disinfestation.</title>
        <authorList>
            <person name="Ueki A."/>
            <person name="Tonouchi A."/>
            <person name="Kaku N."/>
            <person name="Honma S."/>
            <person name="Ueki K."/>
        </authorList>
    </citation>
    <scope>NUCLEOTIDE SEQUENCE [LARGE SCALE GENOMIC DNA]</scope>
    <source>
        <strain evidence="3 4">E14</strain>
    </source>
</reference>
<dbReference type="GO" id="GO:0016787">
    <property type="term" value="F:hydrolase activity"/>
    <property type="evidence" value="ECO:0007669"/>
    <property type="project" value="UniProtKB-KW"/>
</dbReference>
<dbReference type="InterPro" id="IPR035681">
    <property type="entry name" value="ComA-like_MBL"/>
</dbReference>
<organism evidence="3 4">
    <name type="scientific">Clostridium omnivorum</name>
    <dbReference type="NCBI Taxonomy" id="1604902"/>
    <lineage>
        <taxon>Bacteria</taxon>
        <taxon>Bacillati</taxon>
        <taxon>Bacillota</taxon>
        <taxon>Clostridia</taxon>
        <taxon>Eubacteriales</taxon>
        <taxon>Clostridiaceae</taxon>
        <taxon>Clostridium</taxon>
    </lineage>
</organism>
<dbReference type="SUPFAM" id="SSF56281">
    <property type="entry name" value="Metallo-hydrolase/oxidoreductase"/>
    <property type="match status" value="1"/>
</dbReference>
<gene>
    <name evidence="3" type="ORF">bsdE14_05160</name>
</gene>
<dbReference type="PANTHER" id="PTHR30619:SF1">
    <property type="entry name" value="RECOMBINATION PROTEIN 2"/>
    <property type="match status" value="1"/>
</dbReference>
<dbReference type="CDD" id="cd07731">
    <property type="entry name" value="ComA-like_MBL-fold"/>
    <property type="match status" value="1"/>
</dbReference>
<dbReference type="InterPro" id="IPR052159">
    <property type="entry name" value="Competence_DNA_uptake"/>
</dbReference>
<evidence type="ECO:0000259" key="2">
    <source>
        <dbReference type="SMART" id="SM00849"/>
    </source>
</evidence>
<dbReference type="InterPro" id="IPR036866">
    <property type="entry name" value="RibonucZ/Hydroxyglut_hydro"/>
</dbReference>
<comment type="caution">
    <text evidence="3">The sequence shown here is derived from an EMBL/GenBank/DDBJ whole genome shotgun (WGS) entry which is preliminary data.</text>
</comment>
<keyword evidence="3" id="KW-0378">Hydrolase</keyword>
<dbReference type="Gene3D" id="3.60.15.10">
    <property type="entry name" value="Ribonuclease Z/Hydroxyacylglutathione hydrolase-like"/>
    <property type="match status" value="1"/>
</dbReference>
<sequence length="280" mass="31369">MLKKVSGVLIFIFLFFFFNTAAAEIGSEVHFLDTGQSDCILIKGLNKNYLIDTGASEAAEKSINYLNSIGVKNIEDIIITHYHDDHYGGLKKILLSINVNRVILPKHTNELKKQILDGLKGLNIKIDYIDKDYKIENGDIEIKALLPEKEDKKIENNNSIILEGSIGGLKYIFMGDTEERREKELIKSNNLSRYDVIKIGHHGLDTSTSDAFIKQVKPRVAIITCNGGESPSKEILSRIAKQGTVIFRTDKQGNITIKRSSINDNSNIKGIEINSHKVIK</sequence>
<proteinExistence type="predicted"/>